<dbReference type="AlphaFoldDB" id="A0A7S3BLI2"/>
<proteinExistence type="predicted"/>
<dbReference type="EMBL" id="HBHX01056473">
    <property type="protein sequence ID" value="CAE0136259.1"/>
    <property type="molecule type" value="Transcribed_RNA"/>
</dbReference>
<organism evidence="1">
    <name type="scientific">Haptolina ericina</name>
    <dbReference type="NCBI Taxonomy" id="156174"/>
    <lineage>
        <taxon>Eukaryota</taxon>
        <taxon>Haptista</taxon>
        <taxon>Haptophyta</taxon>
        <taxon>Prymnesiophyceae</taxon>
        <taxon>Prymnesiales</taxon>
        <taxon>Prymnesiaceae</taxon>
        <taxon>Haptolina</taxon>
    </lineage>
</organism>
<reference evidence="1" key="1">
    <citation type="submission" date="2021-01" db="EMBL/GenBank/DDBJ databases">
        <authorList>
            <person name="Corre E."/>
            <person name="Pelletier E."/>
            <person name="Niang G."/>
            <person name="Scheremetjew M."/>
            <person name="Finn R."/>
            <person name="Kale V."/>
            <person name="Holt S."/>
            <person name="Cochrane G."/>
            <person name="Meng A."/>
            <person name="Brown T."/>
            <person name="Cohen L."/>
        </authorList>
    </citation>
    <scope>NUCLEOTIDE SEQUENCE</scope>
    <source>
        <strain evidence="1">CCMP281</strain>
    </source>
</reference>
<protein>
    <submittedName>
        <fullName evidence="1">Uncharacterized protein</fullName>
    </submittedName>
</protein>
<accession>A0A7S3BLI2</accession>
<evidence type="ECO:0000313" key="1">
    <source>
        <dbReference type="EMBL" id="CAE0136259.1"/>
    </source>
</evidence>
<sequence length="119" mass="13101">MINFTNPDESVHVKRRLSRKVTEWVENALPDAYEQYIVMVNEMNCYEPGCAPLETVVSLLGPKSESVVFKLFKPLKEVQPDEVAAAVHTALEGKPTAQHLTTSAESADSATVAITDVQQ</sequence>
<name>A0A7S3BLI2_9EUKA</name>
<gene>
    <name evidence="1" type="ORF">HERI1096_LOCUS31148</name>
</gene>